<keyword evidence="5" id="KW-1185">Reference proteome</keyword>
<dbReference type="PROSITE" id="PS50088">
    <property type="entry name" value="ANK_REPEAT"/>
    <property type="match status" value="1"/>
</dbReference>
<dbReference type="PANTHER" id="PTHR24171:SF9">
    <property type="entry name" value="ANKYRIN REPEAT DOMAIN-CONTAINING PROTEIN 39"/>
    <property type="match status" value="1"/>
</dbReference>
<dbReference type="PROSITE" id="PS50297">
    <property type="entry name" value="ANK_REP_REGION"/>
    <property type="match status" value="1"/>
</dbReference>
<dbReference type="SMART" id="SM00248">
    <property type="entry name" value="ANK"/>
    <property type="match status" value="3"/>
</dbReference>
<evidence type="ECO:0000313" key="4">
    <source>
        <dbReference type="EMBL" id="CAK8991199.1"/>
    </source>
</evidence>
<dbReference type="PANTHER" id="PTHR24171">
    <property type="entry name" value="ANKYRIN REPEAT DOMAIN-CONTAINING PROTEIN 39-RELATED"/>
    <property type="match status" value="1"/>
</dbReference>
<dbReference type="InterPro" id="IPR002110">
    <property type="entry name" value="Ankyrin_rpt"/>
</dbReference>
<dbReference type="Pfam" id="PF12796">
    <property type="entry name" value="Ank_2"/>
    <property type="match status" value="2"/>
</dbReference>
<evidence type="ECO:0000256" key="2">
    <source>
        <dbReference type="ARBA" id="ARBA00023043"/>
    </source>
</evidence>
<dbReference type="InterPro" id="IPR036770">
    <property type="entry name" value="Ankyrin_rpt-contain_sf"/>
</dbReference>
<comment type="caution">
    <text evidence="4">The sequence shown here is derived from an EMBL/GenBank/DDBJ whole genome shotgun (WGS) entry which is preliminary data.</text>
</comment>
<organism evidence="4 5">
    <name type="scientific">Durusdinium trenchii</name>
    <dbReference type="NCBI Taxonomy" id="1381693"/>
    <lineage>
        <taxon>Eukaryota</taxon>
        <taxon>Sar</taxon>
        <taxon>Alveolata</taxon>
        <taxon>Dinophyceae</taxon>
        <taxon>Suessiales</taxon>
        <taxon>Symbiodiniaceae</taxon>
        <taxon>Durusdinium</taxon>
    </lineage>
</organism>
<dbReference type="SUPFAM" id="SSF48403">
    <property type="entry name" value="Ankyrin repeat"/>
    <property type="match status" value="1"/>
</dbReference>
<protein>
    <submittedName>
        <fullName evidence="4">Uncharacterized protein</fullName>
    </submittedName>
</protein>
<gene>
    <name evidence="4" type="ORF">CCMP2556_LOCUS2360</name>
</gene>
<feature type="repeat" description="ANK" evidence="3">
    <location>
        <begin position="161"/>
        <end position="193"/>
    </location>
</feature>
<evidence type="ECO:0000313" key="5">
    <source>
        <dbReference type="Proteomes" id="UP001642484"/>
    </source>
</evidence>
<dbReference type="EMBL" id="CAXAMN010000880">
    <property type="protein sequence ID" value="CAK8991199.1"/>
    <property type="molecule type" value="Genomic_DNA"/>
</dbReference>
<accession>A0ABP0HLV4</accession>
<proteinExistence type="predicted"/>
<dbReference type="Proteomes" id="UP001642484">
    <property type="component" value="Unassembled WGS sequence"/>
</dbReference>
<keyword evidence="1" id="KW-0677">Repeat</keyword>
<name>A0ABP0HLV4_9DINO</name>
<sequence>MDDLLRDELLPALALLLRPVDLWSLRPLRRQAAFAVLCPSMLPRLRGFWAAKPENVSEVLRKGPQPSAALLRYVGEQLLIGCHPFVPNELGQTALTWASEYGLEEVLALLLGMAFDQPAHVQQVESNGWYPLFRAAWTGRAACARLLLKAAAHVEGPICRSRYSPLMCAARWGHREVVEALLEASADVKRRNDFGEDALVLAKGQGHWEVWHLLQSAGAEIGHCKEDEWQTSSSARRTLGQGWIALGQDFYLQDTIAPAVSDECDEKHIEHPSVAALRPCFPLPNRVPRGKTCAEAF</sequence>
<dbReference type="Gene3D" id="1.25.40.20">
    <property type="entry name" value="Ankyrin repeat-containing domain"/>
    <property type="match status" value="1"/>
</dbReference>
<evidence type="ECO:0000256" key="1">
    <source>
        <dbReference type="ARBA" id="ARBA00022737"/>
    </source>
</evidence>
<evidence type="ECO:0000256" key="3">
    <source>
        <dbReference type="PROSITE-ProRule" id="PRU00023"/>
    </source>
</evidence>
<keyword evidence="2 3" id="KW-0040">ANK repeat</keyword>
<reference evidence="4 5" key="1">
    <citation type="submission" date="2024-02" db="EMBL/GenBank/DDBJ databases">
        <authorList>
            <person name="Chen Y."/>
            <person name="Shah S."/>
            <person name="Dougan E. K."/>
            <person name="Thang M."/>
            <person name="Chan C."/>
        </authorList>
    </citation>
    <scope>NUCLEOTIDE SEQUENCE [LARGE SCALE GENOMIC DNA]</scope>
</reference>